<evidence type="ECO:0000256" key="4">
    <source>
        <dbReference type="ARBA" id="ARBA00022692"/>
    </source>
</evidence>
<dbReference type="Pfam" id="PF07690">
    <property type="entry name" value="MFS_1"/>
    <property type="match status" value="1"/>
</dbReference>
<keyword evidence="6" id="KW-0472">Membrane</keyword>
<keyword evidence="5" id="KW-1133">Transmembrane helix</keyword>
<keyword evidence="2" id="KW-0813">Transport</keyword>
<dbReference type="SUPFAM" id="SSF103473">
    <property type="entry name" value="MFS general substrate transporter"/>
    <property type="match status" value="1"/>
</dbReference>
<protein>
    <submittedName>
        <fullName evidence="7">Uncharacterized protein</fullName>
    </submittedName>
</protein>
<comment type="subcellular location">
    <subcellularLocation>
        <location evidence="1">Cell membrane</location>
        <topology evidence="1">Multi-pass membrane protein</topology>
    </subcellularLocation>
</comment>
<keyword evidence="3" id="KW-1003">Cell membrane</keyword>
<evidence type="ECO:0000256" key="2">
    <source>
        <dbReference type="ARBA" id="ARBA00022448"/>
    </source>
</evidence>
<dbReference type="Gene3D" id="1.20.1250.20">
    <property type="entry name" value="MFS general substrate transporter like domains"/>
    <property type="match status" value="1"/>
</dbReference>
<evidence type="ECO:0000256" key="6">
    <source>
        <dbReference type="ARBA" id="ARBA00023136"/>
    </source>
</evidence>
<keyword evidence="4" id="KW-0812">Transmembrane</keyword>
<dbReference type="PANTHER" id="PTHR23517:SF10">
    <property type="entry name" value="MAJOR FACILITATOR SUPERFAMILY (MFS) PROFILE DOMAIN-CONTAINING PROTEIN"/>
    <property type="match status" value="1"/>
</dbReference>
<reference evidence="7 8" key="1">
    <citation type="journal article" date="2015" name="Genome Announc.">
        <title>Expanding the biotechnology potential of lactobacilli through comparative genomics of 213 strains and associated genera.</title>
        <authorList>
            <person name="Sun Z."/>
            <person name="Harris H.M."/>
            <person name="McCann A."/>
            <person name="Guo C."/>
            <person name="Argimon S."/>
            <person name="Zhang W."/>
            <person name="Yang X."/>
            <person name="Jeffery I.B."/>
            <person name="Cooney J.C."/>
            <person name="Kagawa T.F."/>
            <person name="Liu W."/>
            <person name="Song Y."/>
            <person name="Salvetti E."/>
            <person name="Wrobel A."/>
            <person name="Rasinkangas P."/>
            <person name="Parkhill J."/>
            <person name="Rea M.C."/>
            <person name="O'Sullivan O."/>
            <person name="Ritari J."/>
            <person name="Douillard F.P."/>
            <person name="Paul Ross R."/>
            <person name="Yang R."/>
            <person name="Briner A.E."/>
            <person name="Felis G.E."/>
            <person name="de Vos W.M."/>
            <person name="Barrangou R."/>
            <person name="Klaenhammer T.R."/>
            <person name="Caufield P.W."/>
            <person name="Cui Y."/>
            <person name="Zhang H."/>
            <person name="O'Toole P.W."/>
        </authorList>
    </citation>
    <scope>NUCLEOTIDE SEQUENCE [LARGE SCALE GENOMIC DNA]</scope>
    <source>
        <strain evidence="7 8">DSM 15353</strain>
    </source>
</reference>
<dbReference type="EMBL" id="JQBK01000034">
    <property type="protein sequence ID" value="KRN83865.1"/>
    <property type="molecule type" value="Genomic_DNA"/>
</dbReference>
<dbReference type="PANTHER" id="PTHR23517">
    <property type="entry name" value="RESISTANCE PROTEIN MDTM, PUTATIVE-RELATED-RELATED"/>
    <property type="match status" value="1"/>
</dbReference>
<dbReference type="Proteomes" id="UP000051491">
    <property type="component" value="Unassembled WGS sequence"/>
</dbReference>
<accession>A0A0R2K2J7</accession>
<evidence type="ECO:0000256" key="1">
    <source>
        <dbReference type="ARBA" id="ARBA00004651"/>
    </source>
</evidence>
<organism evidence="7 8">
    <name type="scientific">Ligilactobacillus acidipiscis</name>
    <dbReference type="NCBI Taxonomy" id="89059"/>
    <lineage>
        <taxon>Bacteria</taxon>
        <taxon>Bacillati</taxon>
        <taxon>Bacillota</taxon>
        <taxon>Bacilli</taxon>
        <taxon>Lactobacillales</taxon>
        <taxon>Lactobacillaceae</taxon>
        <taxon>Ligilactobacillus</taxon>
    </lineage>
</organism>
<evidence type="ECO:0000256" key="3">
    <source>
        <dbReference type="ARBA" id="ARBA00022475"/>
    </source>
</evidence>
<proteinExistence type="predicted"/>
<dbReference type="GO" id="GO:0005886">
    <property type="term" value="C:plasma membrane"/>
    <property type="evidence" value="ECO:0007669"/>
    <property type="project" value="UniProtKB-SubCell"/>
</dbReference>
<dbReference type="InterPro" id="IPR036259">
    <property type="entry name" value="MFS_trans_sf"/>
</dbReference>
<evidence type="ECO:0000313" key="8">
    <source>
        <dbReference type="Proteomes" id="UP000051491"/>
    </source>
</evidence>
<gene>
    <name evidence="7" type="ORF">IV43_GL001287</name>
</gene>
<sequence>MRIRNKMFLSINTLLSMGSGLITPIITLYIHNDLHKSLVTAGYVLLLYSGMIAVGYLLGGRLFDVWQPEALVYIGGTLAIFFLFLLALFPKWPFLITFLALYGAGQGLWRSALLADYLFLFVIFLCRKTKII</sequence>
<evidence type="ECO:0000313" key="7">
    <source>
        <dbReference type="EMBL" id="KRN83865.1"/>
    </source>
</evidence>
<dbReference type="InterPro" id="IPR011701">
    <property type="entry name" value="MFS"/>
</dbReference>
<dbReference type="InterPro" id="IPR050171">
    <property type="entry name" value="MFS_Transporters"/>
</dbReference>
<evidence type="ECO:0000256" key="5">
    <source>
        <dbReference type="ARBA" id="ARBA00022989"/>
    </source>
</evidence>
<dbReference type="RefSeq" id="WP_010498568.1">
    <property type="nucleotide sequence ID" value="NZ_JBHUGU010000002.1"/>
</dbReference>
<dbReference type="GeneID" id="95350048"/>
<name>A0A0R2K2J7_9LACO</name>
<dbReference type="AlphaFoldDB" id="A0A0R2K2J7"/>
<comment type="caution">
    <text evidence="7">The sequence shown here is derived from an EMBL/GenBank/DDBJ whole genome shotgun (WGS) entry which is preliminary data.</text>
</comment>
<dbReference type="PATRIC" id="fig|89059.3.peg.1385"/>
<dbReference type="GO" id="GO:0022857">
    <property type="term" value="F:transmembrane transporter activity"/>
    <property type="evidence" value="ECO:0007669"/>
    <property type="project" value="InterPro"/>
</dbReference>